<proteinExistence type="predicted"/>
<gene>
    <name evidence="2" type="ORF">HJC23_013962</name>
</gene>
<reference evidence="2 3" key="1">
    <citation type="journal article" date="2020" name="G3 (Bethesda)">
        <title>Improved Reference Genome for Cyclotella cryptica CCMP332, a Model for Cell Wall Morphogenesis, Salinity Adaptation, and Lipid Production in Diatoms (Bacillariophyta).</title>
        <authorList>
            <person name="Roberts W.R."/>
            <person name="Downey K.M."/>
            <person name="Ruck E.C."/>
            <person name="Traller J.C."/>
            <person name="Alverson A.J."/>
        </authorList>
    </citation>
    <scope>NUCLEOTIDE SEQUENCE [LARGE SCALE GENOMIC DNA]</scope>
    <source>
        <strain evidence="2 3">CCMP332</strain>
    </source>
</reference>
<keyword evidence="3" id="KW-1185">Reference proteome</keyword>
<dbReference type="Proteomes" id="UP001516023">
    <property type="component" value="Unassembled WGS sequence"/>
</dbReference>
<name>A0ABD3Q3Q4_9STRA</name>
<accession>A0ABD3Q3Q4</accession>
<comment type="caution">
    <text evidence="2">The sequence shown here is derived from an EMBL/GenBank/DDBJ whole genome shotgun (WGS) entry which is preliminary data.</text>
</comment>
<evidence type="ECO:0000313" key="2">
    <source>
        <dbReference type="EMBL" id="KAL3794489.1"/>
    </source>
</evidence>
<dbReference type="AlphaFoldDB" id="A0ABD3Q3Q4"/>
<dbReference type="EMBL" id="JABMIG020000080">
    <property type="protein sequence ID" value="KAL3794489.1"/>
    <property type="molecule type" value="Genomic_DNA"/>
</dbReference>
<evidence type="ECO:0000313" key="3">
    <source>
        <dbReference type="Proteomes" id="UP001516023"/>
    </source>
</evidence>
<sequence>MAHSATLVLFLLTTLPSPTLQQINYQPDSSDREYCYHESNELGLCLGRQYNDYGLKDYTLLILVETLSFSIPIYHLTDDLIFDCIQCSGPYRGDETCSELKALNNSTSNTTVLIGEGEKLSFCQTYNYCVQTKCPPQCWKEHVRWLECAMVELDCDLGCQSPDHGGGFADEEIALGVLNSGIRRKDRFFAKVLVAMFGLWLVHDVIYAGF</sequence>
<protein>
    <submittedName>
        <fullName evidence="2">Uncharacterized protein</fullName>
    </submittedName>
</protein>
<organism evidence="2 3">
    <name type="scientific">Cyclotella cryptica</name>
    <dbReference type="NCBI Taxonomy" id="29204"/>
    <lineage>
        <taxon>Eukaryota</taxon>
        <taxon>Sar</taxon>
        <taxon>Stramenopiles</taxon>
        <taxon>Ochrophyta</taxon>
        <taxon>Bacillariophyta</taxon>
        <taxon>Coscinodiscophyceae</taxon>
        <taxon>Thalassiosirophycidae</taxon>
        <taxon>Stephanodiscales</taxon>
        <taxon>Stephanodiscaceae</taxon>
        <taxon>Cyclotella</taxon>
    </lineage>
</organism>
<keyword evidence="1" id="KW-0732">Signal</keyword>
<feature type="chain" id="PRO_5044781860" evidence="1">
    <location>
        <begin position="22"/>
        <end position="210"/>
    </location>
</feature>
<feature type="signal peptide" evidence="1">
    <location>
        <begin position="1"/>
        <end position="21"/>
    </location>
</feature>
<evidence type="ECO:0000256" key="1">
    <source>
        <dbReference type="SAM" id="SignalP"/>
    </source>
</evidence>